<evidence type="ECO:0000313" key="2">
    <source>
        <dbReference type="Proteomes" id="UP000276133"/>
    </source>
</evidence>
<protein>
    <submittedName>
        <fullName evidence="1">Uncharacterized protein</fullName>
    </submittedName>
</protein>
<sequence length="109" mass="12804">MKIVIKLGRSDSMNCSISLVISTCFDLLDKNLRNKLLALSSMVSSLSILWMVRIGVLRGKYLIIRKISRRDRMRESNKDRMRDLYSTRLIDSEFDHLKFLIRRNLVDVV</sequence>
<name>A0A3M7RRR5_BRAPC</name>
<gene>
    <name evidence="1" type="ORF">BpHYR1_025116</name>
</gene>
<organism evidence="1 2">
    <name type="scientific">Brachionus plicatilis</name>
    <name type="common">Marine rotifer</name>
    <name type="synonym">Brachionus muelleri</name>
    <dbReference type="NCBI Taxonomy" id="10195"/>
    <lineage>
        <taxon>Eukaryota</taxon>
        <taxon>Metazoa</taxon>
        <taxon>Spiralia</taxon>
        <taxon>Gnathifera</taxon>
        <taxon>Rotifera</taxon>
        <taxon>Eurotatoria</taxon>
        <taxon>Monogononta</taxon>
        <taxon>Pseudotrocha</taxon>
        <taxon>Ploima</taxon>
        <taxon>Brachionidae</taxon>
        <taxon>Brachionus</taxon>
    </lineage>
</organism>
<evidence type="ECO:0000313" key="1">
    <source>
        <dbReference type="EMBL" id="RNA26263.1"/>
    </source>
</evidence>
<reference evidence="1 2" key="1">
    <citation type="journal article" date="2018" name="Sci. Rep.">
        <title>Genomic signatures of local adaptation to the degree of environmental predictability in rotifers.</title>
        <authorList>
            <person name="Franch-Gras L."/>
            <person name="Hahn C."/>
            <person name="Garcia-Roger E.M."/>
            <person name="Carmona M.J."/>
            <person name="Serra M."/>
            <person name="Gomez A."/>
        </authorList>
    </citation>
    <scope>NUCLEOTIDE SEQUENCE [LARGE SCALE GENOMIC DNA]</scope>
    <source>
        <strain evidence="1">HYR1</strain>
    </source>
</reference>
<proteinExistence type="predicted"/>
<dbReference type="EMBL" id="REGN01002767">
    <property type="protein sequence ID" value="RNA26263.1"/>
    <property type="molecule type" value="Genomic_DNA"/>
</dbReference>
<keyword evidence="2" id="KW-1185">Reference proteome</keyword>
<dbReference type="AlphaFoldDB" id="A0A3M7RRR5"/>
<dbReference type="Proteomes" id="UP000276133">
    <property type="component" value="Unassembled WGS sequence"/>
</dbReference>
<comment type="caution">
    <text evidence="1">The sequence shown here is derived from an EMBL/GenBank/DDBJ whole genome shotgun (WGS) entry which is preliminary data.</text>
</comment>
<accession>A0A3M7RRR5</accession>